<sequence>MAGYLKYLRGIFLGLLLGAMVAPALAQMSDPTRPALNEGAPGTASANAFAPAAGLQTIIRRKGGEPAAIINGEYVELGGRVGESRLTAIGEASVVLSGPGGKETLALTPGIEKKQIKPTMVKHSGKAIKKSRAATRKE</sequence>
<evidence type="ECO:0000256" key="1">
    <source>
        <dbReference type="SAM" id="MobiDB-lite"/>
    </source>
</evidence>
<feature type="compositionally biased region" description="Basic residues" evidence="1">
    <location>
        <begin position="123"/>
        <end position="138"/>
    </location>
</feature>
<comment type="caution">
    <text evidence="3">The sequence shown here is derived from an EMBL/GenBank/DDBJ whole genome shotgun (WGS) entry which is preliminary data.</text>
</comment>
<accession>A0A916J5R0</accession>
<evidence type="ECO:0000256" key="2">
    <source>
        <dbReference type="SAM" id="SignalP"/>
    </source>
</evidence>
<proteinExistence type="predicted"/>
<feature type="region of interest" description="Disordered" evidence="1">
    <location>
        <begin position="119"/>
        <end position="138"/>
    </location>
</feature>
<reference evidence="3" key="1">
    <citation type="submission" date="2021-04" db="EMBL/GenBank/DDBJ databases">
        <authorList>
            <person name="Hornung B."/>
        </authorList>
    </citation>
    <scope>NUCLEOTIDE SEQUENCE</scope>
    <source>
        <strain evidence="3">G5G6</strain>
    </source>
</reference>
<evidence type="ECO:0000313" key="3">
    <source>
        <dbReference type="EMBL" id="CAG4885201.1"/>
    </source>
</evidence>
<keyword evidence="4" id="KW-1185">Reference proteome</keyword>
<name>A0A916J5R0_9PROT</name>
<gene>
    <name evidence="3" type="ORF">GTOL_13084</name>
</gene>
<dbReference type="AlphaFoldDB" id="A0A916J5R0"/>
<dbReference type="EMBL" id="CAJQUM010000001">
    <property type="protein sequence ID" value="CAG4885201.1"/>
    <property type="molecule type" value="Genomic_DNA"/>
</dbReference>
<feature type="chain" id="PRO_5037149667" description="MSHA biogenesis protein MshK" evidence="2">
    <location>
        <begin position="27"/>
        <end position="138"/>
    </location>
</feature>
<feature type="signal peptide" evidence="2">
    <location>
        <begin position="1"/>
        <end position="26"/>
    </location>
</feature>
<evidence type="ECO:0008006" key="5">
    <source>
        <dbReference type="Google" id="ProtNLM"/>
    </source>
</evidence>
<evidence type="ECO:0000313" key="4">
    <source>
        <dbReference type="Proteomes" id="UP000742786"/>
    </source>
</evidence>
<organism evidence="3 4">
    <name type="scientific">Georgfuchsia toluolica</name>
    <dbReference type="NCBI Taxonomy" id="424218"/>
    <lineage>
        <taxon>Bacteria</taxon>
        <taxon>Pseudomonadati</taxon>
        <taxon>Pseudomonadota</taxon>
        <taxon>Betaproteobacteria</taxon>
        <taxon>Nitrosomonadales</taxon>
        <taxon>Sterolibacteriaceae</taxon>
        <taxon>Georgfuchsia</taxon>
    </lineage>
</organism>
<protein>
    <recommendedName>
        <fullName evidence="5">MSHA biogenesis protein MshK</fullName>
    </recommendedName>
</protein>
<dbReference type="Proteomes" id="UP000742786">
    <property type="component" value="Unassembled WGS sequence"/>
</dbReference>
<keyword evidence="2" id="KW-0732">Signal</keyword>